<keyword evidence="4 9" id="KW-0436">Ligase</keyword>
<dbReference type="InterPro" id="IPR020806">
    <property type="entry name" value="PKS_PP-bd"/>
</dbReference>
<dbReference type="GO" id="GO:0016874">
    <property type="term" value="F:ligase activity"/>
    <property type="evidence" value="ECO:0007669"/>
    <property type="project" value="UniProtKB-KW"/>
</dbReference>
<sequence length="671" mass="73721">MKQTVEPKNWIGVLEQQAKDYSDKVAFGYSAKGAELDHQITFSELAARAKSLAVVLRQHVEQGERALLLMPNGIDYVVGFFACVYAGVIAVPAYPPQHRRRDWGRLASITQDCQASLVLCSSGHEEKVNQWRDAQALTCAIVQVDSDKGDQADAWQSPDVDSHDVMFLQYSSGSTGAPKGVMLSHRNLLENTRLISERFDFNADCQCVSWLPMYHDMGMVGYVLTPILKGSFVCLLPPPLVIQSPFAWLQTISRYQEVISGGPNFIFDHCVDRINDEQKQSLDLSGWRTIPNGAEPILEQTLKRFDSAFASVGLSAEAMKPSYGMAEACLFVAAMTTEQSWKTLSSNTSGECVCSGELHPEMPIKIVDPASLQEVEPGEQGEILFKGNSVSAGYWGKPELNRQVFNLTVAGESGYFRSGDLGFVADGHLCINGRLKEMLIVNGVNHFPQDIEATVQGIDEDLTAHGGAAFSLPAVAGQPERVVLVQELSRHGLRRADLAELTTAIRQVVAQVHELSLSAVILISPASLPKTTSGKIQRLKCRDLYQDSALTIVHQWHKAVSQESVLPEVDMPLEPSAEDVVLWLQWWVAQRLSTAIDQVPADAELAALGLDSIDAMTLMHDLEQAMQTSIAQELMWSSPSLEAFAQAITAQQQTLMNSAKYEDESMLEGEI</sequence>
<dbReference type="EMBL" id="QKLW01000001">
    <property type="protein sequence ID" value="PYF84501.1"/>
    <property type="molecule type" value="Genomic_DNA"/>
</dbReference>
<evidence type="ECO:0000256" key="2">
    <source>
        <dbReference type="ARBA" id="ARBA00022450"/>
    </source>
</evidence>
<dbReference type="InterPro" id="IPR045851">
    <property type="entry name" value="AMP-bd_C_sf"/>
</dbReference>
<evidence type="ECO:0000259" key="8">
    <source>
        <dbReference type="PROSITE" id="PS50075"/>
    </source>
</evidence>
<evidence type="ECO:0000256" key="4">
    <source>
        <dbReference type="ARBA" id="ARBA00022598"/>
    </source>
</evidence>
<protein>
    <submittedName>
        <fullName evidence="9">Acyl-CoA synthetase (AMP-forming)/AMP-acid ligase II</fullName>
    </submittedName>
</protein>
<keyword evidence="7" id="KW-0812">Transmembrane</keyword>
<feature type="domain" description="Carrier" evidence="8">
    <location>
        <begin position="575"/>
        <end position="652"/>
    </location>
</feature>
<dbReference type="Gene3D" id="1.10.1200.10">
    <property type="entry name" value="ACP-like"/>
    <property type="match status" value="1"/>
</dbReference>
<organism evidence="9 10">
    <name type="scientific">Marinomonas alcarazii</name>
    <dbReference type="NCBI Taxonomy" id="491949"/>
    <lineage>
        <taxon>Bacteria</taxon>
        <taxon>Pseudomonadati</taxon>
        <taxon>Pseudomonadota</taxon>
        <taxon>Gammaproteobacteria</taxon>
        <taxon>Oceanospirillales</taxon>
        <taxon>Oceanospirillaceae</taxon>
        <taxon>Marinomonas</taxon>
    </lineage>
</organism>
<comment type="similarity">
    <text evidence="1">Belongs to the ATP-dependent AMP-binding enzyme family.</text>
</comment>
<gene>
    <name evidence="9" type="ORF">DFP75_101539</name>
</gene>
<evidence type="ECO:0000313" key="10">
    <source>
        <dbReference type="Proteomes" id="UP000247551"/>
    </source>
</evidence>
<dbReference type="GO" id="GO:0005886">
    <property type="term" value="C:plasma membrane"/>
    <property type="evidence" value="ECO:0007669"/>
    <property type="project" value="TreeGrafter"/>
</dbReference>
<dbReference type="Pfam" id="PF00501">
    <property type="entry name" value="AMP-binding"/>
    <property type="match status" value="1"/>
</dbReference>
<evidence type="ECO:0000256" key="3">
    <source>
        <dbReference type="ARBA" id="ARBA00022553"/>
    </source>
</evidence>
<keyword evidence="2" id="KW-0596">Phosphopantetheine</keyword>
<evidence type="ECO:0000256" key="6">
    <source>
        <dbReference type="ARBA" id="ARBA00023098"/>
    </source>
</evidence>
<feature type="transmembrane region" description="Helical" evidence="7">
    <location>
        <begin position="76"/>
        <end position="95"/>
    </location>
</feature>
<dbReference type="InterPro" id="IPR042099">
    <property type="entry name" value="ANL_N_sf"/>
</dbReference>
<dbReference type="GO" id="GO:0031177">
    <property type="term" value="F:phosphopantetheine binding"/>
    <property type="evidence" value="ECO:0007669"/>
    <property type="project" value="InterPro"/>
</dbReference>
<evidence type="ECO:0000256" key="1">
    <source>
        <dbReference type="ARBA" id="ARBA00006432"/>
    </source>
</evidence>
<dbReference type="GO" id="GO:0071766">
    <property type="term" value="P:Actinobacterium-type cell wall biogenesis"/>
    <property type="evidence" value="ECO:0007669"/>
    <property type="project" value="UniProtKB-ARBA"/>
</dbReference>
<dbReference type="InterPro" id="IPR036736">
    <property type="entry name" value="ACP-like_sf"/>
</dbReference>
<dbReference type="SUPFAM" id="SSF47336">
    <property type="entry name" value="ACP-like"/>
    <property type="match status" value="1"/>
</dbReference>
<dbReference type="PANTHER" id="PTHR22754">
    <property type="entry name" value="DISCO-INTERACTING PROTEIN 2 DIP2 -RELATED"/>
    <property type="match status" value="1"/>
</dbReference>
<dbReference type="CDD" id="cd05931">
    <property type="entry name" value="FAAL"/>
    <property type="match status" value="1"/>
</dbReference>
<dbReference type="RefSeq" id="WP_110571953.1">
    <property type="nucleotide sequence ID" value="NZ_QKLW01000001.1"/>
</dbReference>
<proteinExistence type="inferred from homology"/>
<evidence type="ECO:0000256" key="5">
    <source>
        <dbReference type="ARBA" id="ARBA00022832"/>
    </source>
</evidence>
<dbReference type="Gene3D" id="3.30.300.30">
    <property type="match status" value="1"/>
</dbReference>
<dbReference type="InterPro" id="IPR025110">
    <property type="entry name" value="AMP-bd_C"/>
</dbReference>
<dbReference type="SUPFAM" id="SSF56801">
    <property type="entry name" value="Acetyl-CoA synthetase-like"/>
    <property type="match status" value="1"/>
</dbReference>
<dbReference type="Gene3D" id="3.40.50.12780">
    <property type="entry name" value="N-terminal domain of ligase-like"/>
    <property type="match status" value="1"/>
</dbReference>
<name>A0A318V9L8_9GAMM</name>
<dbReference type="Proteomes" id="UP000247551">
    <property type="component" value="Unassembled WGS sequence"/>
</dbReference>
<keyword evidence="5" id="KW-0276">Fatty acid metabolism</keyword>
<dbReference type="PROSITE" id="PS50075">
    <property type="entry name" value="CARRIER"/>
    <property type="match status" value="1"/>
</dbReference>
<dbReference type="InterPro" id="IPR020845">
    <property type="entry name" value="AMP-binding_CS"/>
</dbReference>
<dbReference type="AlphaFoldDB" id="A0A318V9L8"/>
<keyword evidence="7" id="KW-0472">Membrane</keyword>
<dbReference type="InterPro" id="IPR009081">
    <property type="entry name" value="PP-bd_ACP"/>
</dbReference>
<reference evidence="9 10" key="1">
    <citation type="submission" date="2018-06" db="EMBL/GenBank/DDBJ databases">
        <title>Genomic Encyclopedia of Type Strains, Phase III (KMG-III): the genomes of soil and plant-associated and newly described type strains.</title>
        <authorList>
            <person name="Whitman W."/>
        </authorList>
    </citation>
    <scope>NUCLEOTIDE SEQUENCE [LARGE SCALE GENOMIC DNA]</scope>
    <source>
        <strain evidence="9 10">CECT 7730</strain>
    </source>
</reference>
<accession>A0A318V9L8</accession>
<dbReference type="GO" id="GO:0006633">
    <property type="term" value="P:fatty acid biosynthetic process"/>
    <property type="evidence" value="ECO:0007669"/>
    <property type="project" value="TreeGrafter"/>
</dbReference>
<keyword evidence="6" id="KW-0443">Lipid metabolism</keyword>
<dbReference type="InterPro" id="IPR040097">
    <property type="entry name" value="FAAL/FAAC"/>
</dbReference>
<dbReference type="PROSITE" id="PS00455">
    <property type="entry name" value="AMP_BINDING"/>
    <property type="match status" value="1"/>
</dbReference>
<comment type="caution">
    <text evidence="9">The sequence shown here is derived from an EMBL/GenBank/DDBJ whole genome shotgun (WGS) entry which is preliminary data.</text>
</comment>
<keyword evidence="3" id="KW-0597">Phosphoprotein</keyword>
<dbReference type="PANTHER" id="PTHR22754:SF32">
    <property type="entry name" value="DISCO-INTERACTING PROTEIN 2"/>
    <property type="match status" value="1"/>
</dbReference>
<dbReference type="Pfam" id="PF00550">
    <property type="entry name" value="PP-binding"/>
    <property type="match status" value="1"/>
</dbReference>
<evidence type="ECO:0000313" key="9">
    <source>
        <dbReference type="EMBL" id="PYF84501.1"/>
    </source>
</evidence>
<dbReference type="GO" id="GO:0070566">
    <property type="term" value="F:adenylyltransferase activity"/>
    <property type="evidence" value="ECO:0007669"/>
    <property type="project" value="TreeGrafter"/>
</dbReference>
<dbReference type="FunFam" id="3.40.50.12780:FF:000013">
    <property type="entry name" value="Long-chain-fatty-acid--AMP ligase FadD32"/>
    <property type="match status" value="1"/>
</dbReference>
<dbReference type="Pfam" id="PF23024">
    <property type="entry name" value="AMP-dom_DIP2-like"/>
    <property type="match status" value="1"/>
</dbReference>
<dbReference type="InterPro" id="IPR000873">
    <property type="entry name" value="AMP-dep_synth/lig_dom"/>
</dbReference>
<evidence type="ECO:0000256" key="7">
    <source>
        <dbReference type="SAM" id="Phobius"/>
    </source>
</evidence>
<keyword evidence="10" id="KW-1185">Reference proteome</keyword>
<keyword evidence="7" id="KW-1133">Transmembrane helix</keyword>
<dbReference type="SMART" id="SM00823">
    <property type="entry name" value="PKS_PP"/>
    <property type="match status" value="1"/>
</dbReference>